<sequence length="302" mass="34300">MAKKKIELQQENELEKRYLSQLNRKKKIRTRRRILRLVGLIILALLIFAYFSSDISKVKTLSVNDNMIYSDEQILDKAKLNYQSSYVLNPGFLIEMRLKDDPLIKDASVKKTWGGGITIQVDERLIIGYLKDDANTLLVQGVGRLDASELSQLNAAMIPRIGGFSEEQLTMLDEAFANVDKEVMPLISELEPYVTSYDENMVQFVMIDGNRVTTSMKGIELLNSYRSVLKELEGTHVCLYMDDISGNIFKEVDDCSVGLKDREPKPAEDENTEGNEGETPPSEDEEDPQAWVTDEEMPSENE</sequence>
<dbReference type="GO" id="GO:0051301">
    <property type="term" value="P:cell division"/>
    <property type="evidence" value="ECO:0007669"/>
    <property type="project" value="UniProtKB-KW"/>
</dbReference>
<evidence type="ECO:0000256" key="7">
    <source>
        <dbReference type="ARBA" id="ARBA00023306"/>
    </source>
</evidence>
<dbReference type="Proteomes" id="UP000247612">
    <property type="component" value="Unassembled WGS sequence"/>
</dbReference>
<dbReference type="OrthoDB" id="1770260at2"/>
<keyword evidence="2" id="KW-1003">Cell membrane</keyword>
<feature type="region of interest" description="Disordered" evidence="8">
    <location>
        <begin position="258"/>
        <end position="302"/>
    </location>
</feature>
<keyword evidence="3 11" id="KW-0132">Cell division</keyword>
<feature type="compositionally biased region" description="Acidic residues" evidence="8">
    <location>
        <begin position="269"/>
        <end position="302"/>
    </location>
</feature>
<keyword evidence="7" id="KW-0131">Cell cycle</keyword>
<evidence type="ECO:0000256" key="6">
    <source>
        <dbReference type="ARBA" id="ARBA00023136"/>
    </source>
</evidence>
<gene>
    <name evidence="11" type="ORF">DES51_106139</name>
</gene>
<evidence type="ECO:0000256" key="8">
    <source>
        <dbReference type="SAM" id="MobiDB-lite"/>
    </source>
</evidence>
<feature type="transmembrane region" description="Helical" evidence="9">
    <location>
        <begin position="34"/>
        <end position="52"/>
    </location>
</feature>
<evidence type="ECO:0000259" key="10">
    <source>
        <dbReference type="PROSITE" id="PS51779"/>
    </source>
</evidence>
<feature type="domain" description="POTRA" evidence="10">
    <location>
        <begin position="56"/>
        <end position="124"/>
    </location>
</feature>
<evidence type="ECO:0000256" key="2">
    <source>
        <dbReference type="ARBA" id="ARBA00022475"/>
    </source>
</evidence>
<evidence type="ECO:0000313" key="12">
    <source>
        <dbReference type="Proteomes" id="UP000247612"/>
    </source>
</evidence>
<keyword evidence="6 9" id="KW-0472">Membrane</keyword>
<protein>
    <submittedName>
        <fullName evidence="11">Cell division septal protein FtsQ</fullName>
    </submittedName>
</protein>
<evidence type="ECO:0000256" key="9">
    <source>
        <dbReference type="SAM" id="Phobius"/>
    </source>
</evidence>
<dbReference type="RefSeq" id="WP_022937509.1">
    <property type="nucleotide sequence ID" value="NZ_CABKRQ010000003.1"/>
</dbReference>
<evidence type="ECO:0000256" key="1">
    <source>
        <dbReference type="ARBA" id="ARBA00004370"/>
    </source>
</evidence>
<evidence type="ECO:0000256" key="5">
    <source>
        <dbReference type="ARBA" id="ARBA00022989"/>
    </source>
</evidence>
<dbReference type="AlphaFoldDB" id="A0A318KN52"/>
<organism evidence="11 12">
    <name type="scientific">Dielma fastidiosa</name>
    <dbReference type="NCBI Taxonomy" id="1034346"/>
    <lineage>
        <taxon>Bacteria</taxon>
        <taxon>Bacillati</taxon>
        <taxon>Bacillota</taxon>
        <taxon>Erysipelotrichia</taxon>
        <taxon>Erysipelotrichales</taxon>
        <taxon>Erysipelotrichaceae</taxon>
        <taxon>Dielma</taxon>
    </lineage>
</organism>
<dbReference type="PANTHER" id="PTHR37820:SF1">
    <property type="entry name" value="CELL DIVISION PROTEIN FTSQ"/>
    <property type="match status" value="1"/>
</dbReference>
<feature type="compositionally biased region" description="Basic and acidic residues" evidence="8">
    <location>
        <begin position="259"/>
        <end position="268"/>
    </location>
</feature>
<dbReference type="InterPro" id="IPR013685">
    <property type="entry name" value="POTRA_FtsQ_type"/>
</dbReference>
<keyword evidence="12" id="KW-1185">Reference proteome</keyword>
<evidence type="ECO:0000256" key="3">
    <source>
        <dbReference type="ARBA" id="ARBA00022618"/>
    </source>
</evidence>
<dbReference type="InterPro" id="IPR050487">
    <property type="entry name" value="FtsQ_DivIB"/>
</dbReference>
<proteinExistence type="predicted"/>
<dbReference type="PANTHER" id="PTHR37820">
    <property type="entry name" value="CELL DIVISION PROTEIN DIVIB"/>
    <property type="match status" value="1"/>
</dbReference>
<dbReference type="InterPro" id="IPR034746">
    <property type="entry name" value="POTRA"/>
</dbReference>
<dbReference type="PROSITE" id="PS51779">
    <property type="entry name" value="POTRA"/>
    <property type="match status" value="1"/>
</dbReference>
<accession>A0A318KN52</accession>
<evidence type="ECO:0000313" key="11">
    <source>
        <dbReference type="EMBL" id="PXX79020.1"/>
    </source>
</evidence>
<dbReference type="GO" id="GO:0005886">
    <property type="term" value="C:plasma membrane"/>
    <property type="evidence" value="ECO:0007669"/>
    <property type="project" value="TreeGrafter"/>
</dbReference>
<dbReference type="Gene3D" id="3.40.50.10960">
    <property type="match status" value="1"/>
</dbReference>
<dbReference type="STRING" id="1034346.GCA_000313565_01193"/>
<keyword evidence="5 9" id="KW-1133">Transmembrane helix</keyword>
<keyword evidence="4 9" id="KW-0812">Transmembrane</keyword>
<dbReference type="EMBL" id="QJKH01000006">
    <property type="protein sequence ID" value="PXX79020.1"/>
    <property type="molecule type" value="Genomic_DNA"/>
</dbReference>
<dbReference type="Pfam" id="PF08478">
    <property type="entry name" value="POTRA_1"/>
    <property type="match status" value="1"/>
</dbReference>
<reference evidence="11 12" key="1">
    <citation type="submission" date="2018-05" db="EMBL/GenBank/DDBJ databases">
        <title>Genomic Encyclopedia of Type Strains, Phase IV (KMG-IV): sequencing the most valuable type-strain genomes for metagenomic binning, comparative biology and taxonomic classification.</title>
        <authorList>
            <person name="Goeker M."/>
        </authorList>
    </citation>
    <scope>NUCLEOTIDE SEQUENCE [LARGE SCALE GENOMIC DNA]</scope>
    <source>
        <strain evidence="11 12">JC118</strain>
    </source>
</reference>
<name>A0A318KN52_9FIRM</name>
<evidence type="ECO:0000256" key="4">
    <source>
        <dbReference type="ARBA" id="ARBA00022692"/>
    </source>
</evidence>
<comment type="caution">
    <text evidence="11">The sequence shown here is derived from an EMBL/GenBank/DDBJ whole genome shotgun (WGS) entry which is preliminary data.</text>
</comment>
<comment type="subcellular location">
    <subcellularLocation>
        <location evidence="1">Membrane</location>
    </subcellularLocation>
</comment>